<evidence type="ECO:0000313" key="3">
    <source>
        <dbReference type="Proteomes" id="UP000011087"/>
    </source>
</evidence>
<dbReference type="RefSeq" id="XP_005826263.1">
    <property type="nucleotide sequence ID" value="XM_005826206.1"/>
</dbReference>
<dbReference type="EnsemblProtists" id="EKX39283">
    <property type="protein sequence ID" value="EKX39283"/>
    <property type="gene ID" value="GUITHDRAFT_165022"/>
</dbReference>
<reference evidence="1 3" key="1">
    <citation type="journal article" date="2012" name="Nature">
        <title>Algal genomes reveal evolutionary mosaicism and the fate of nucleomorphs.</title>
        <authorList>
            <consortium name="DOE Joint Genome Institute"/>
            <person name="Curtis B.A."/>
            <person name="Tanifuji G."/>
            <person name="Burki F."/>
            <person name="Gruber A."/>
            <person name="Irimia M."/>
            <person name="Maruyama S."/>
            <person name="Arias M.C."/>
            <person name="Ball S.G."/>
            <person name="Gile G.H."/>
            <person name="Hirakawa Y."/>
            <person name="Hopkins J.F."/>
            <person name="Kuo A."/>
            <person name="Rensing S.A."/>
            <person name="Schmutz J."/>
            <person name="Symeonidi A."/>
            <person name="Elias M."/>
            <person name="Eveleigh R.J."/>
            <person name="Herman E.K."/>
            <person name="Klute M.J."/>
            <person name="Nakayama T."/>
            <person name="Obornik M."/>
            <person name="Reyes-Prieto A."/>
            <person name="Armbrust E.V."/>
            <person name="Aves S.J."/>
            <person name="Beiko R.G."/>
            <person name="Coutinho P."/>
            <person name="Dacks J.B."/>
            <person name="Durnford D.G."/>
            <person name="Fast N.M."/>
            <person name="Green B.R."/>
            <person name="Grisdale C.J."/>
            <person name="Hempel F."/>
            <person name="Henrissat B."/>
            <person name="Hoppner M.P."/>
            <person name="Ishida K."/>
            <person name="Kim E."/>
            <person name="Koreny L."/>
            <person name="Kroth P.G."/>
            <person name="Liu Y."/>
            <person name="Malik S.B."/>
            <person name="Maier U.G."/>
            <person name="McRose D."/>
            <person name="Mock T."/>
            <person name="Neilson J.A."/>
            <person name="Onodera N.T."/>
            <person name="Poole A.M."/>
            <person name="Pritham E.J."/>
            <person name="Richards T.A."/>
            <person name="Rocap G."/>
            <person name="Roy S.W."/>
            <person name="Sarai C."/>
            <person name="Schaack S."/>
            <person name="Shirato S."/>
            <person name="Slamovits C.H."/>
            <person name="Spencer D.F."/>
            <person name="Suzuki S."/>
            <person name="Worden A.Z."/>
            <person name="Zauner S."/>
            <person name="Barry K."/>
            <person name="Bell C."/>
            <person name="Bharti A.K."/>
            <person name="Crow J.A."/>
            <person name="Grimwood J."/>
            <person name="Kramer R."/>
            <person name="Lindquist E."/>
            <person name="Lucas S."/>
            <person name="Salamov A."/>
            <person name="McFadden G.I."/>
            <person name="Lane C.E."/>
            <person name="Keeling P.J."/>
            <person name="Gray M.W."/>
            <person name="Grigoriev I.V."/>
            <person name="Archibald J.M."/>
        </authorList>
    </citation>
    <scope>NUCLEOTIDE SEQUENCE</scope>
    <source>
        <strain evidence="1 3">CCMP2712</strain>
    </source>
</reference>
<dbReference type="AlphaFoldDB" id="L1IST8"/>
<dbReference type="GeneID" id="17295936"/>
<keyword evidence="3" id="KW-1185">Reference proteome</keyword>
<name>L1IST8_GUITC</name>
<dbReference type="HOGENOM" id="CLU_710699_0_0_1"/>
<reference evidence="3" key="2">
    <citation type="submission" date="2012-11" db="EMBL/GenBank/DDBJ databases">
        <authorList>
            <person name="Kuo A."/>
            <person name="Curtis B.A."/>
            <person name="Tanifuji G."/>
            <person name="Burki F."/>
            <person name="Gruber A."/>
            <person name="Irimia M."/>
            <person name="Maruyama S."/>
            <person name="Arias M.C."/>
            <person name="Ball S.G."/>
            <person name="Gile G.H."/>
            <person name="Hirakawa Y."/>
            <person name="Hopkins J.F."/>
            <person name="Rensing S.A."/>
            <person name="Schmutz J."/>
            <person name="Symeonidi A."/>
            <person name="Elias M."/>
            <person name="Eveleigh R.J."/>
            <person name="Herman E.K."/>
            <person name="Klute M.J."/>
            <person name="Nakayama T."/>
            <person name="Obornik M."/>
            <person name="Reyes-Prieto A."/>
            <person name="Armbrust E.V."/>
            <person name="Aves S.J."/>
            <person name="Beiko R.G."/>
            <person name="Coutinho P."/>
            <person name="Dacks J.B."/>
            <person name="Durnford D.G."/>
            <person name="Fast N.M."/>
            <person name="Green B.R."/>
            <person name="Grisdale C."/>
            <person name="Hempe F."/>
            <person name="Henrissat B."/>
            <person name="Hoppner M.P."/>
            <person name="Ishida K.-I."/>
            <person name="Kim E."/>
            <person name="Koreny L."/>
            <person name="Kroth P.G."/>
            <person name="Liu Y."/>
            <person name="Malik S.-B."/>
            <person name="Maier U.G."/>
            <person name="McRose D."/>
            <person name="Mock T."/>
            <person name="Neilson J.A."/>
            <person name="Onodera N.T."/>
            <person name="Poole A.M."/>
            <person name="Pritham E.J."/>
            <person name="Richards T.A."/>
            <person name="Rocap G."/>
            <person name="Roy S.W."/>
            <person name="Sarai C."/>
            <person name="Schaack S."/>
            <person name="Shirato S."/>
            <person name="Slamovits C.H."/>
            <person name="Spencer D.F."/>
            <person name="Suzuki S."/>
            <person name="Worden A.Z."/>
            <person name="Zauner S."/>
            <person name="Barry K."/>
            <person name="Bell C."/>
            <person name="Bharti A.K."/>
            <person name="Crow J.A."/>
            <person name="Grimwood J."/>
            <person name="Kramer R."/>
            <person name="Lindquist E."/>
            <person name="Lucas S."/>
            <person name="Salamov A."/>
            <person name="McFadden G.I."/>
            <person name="Lane C.E."/>
            <person name="Keeling P.J."/>
            <person name="Gray M.W."/>
            <person name="Grigoriev I.V."/>
            <person name="Archibald J.M."/>
        </authorList>
    </citation>
    <scope>NUCLEOTIDE SEQUENCE</scope>
    <source>
        <strain evidence="3">CCMP2712</strain>
    </source>
</reference>
<proteinExistence type="predicted"/>
<organism evidence="1">
    <name type="scientific">Guillardia theta (strain CCMP2712)</name>
    <name type="common">Cryptophyte</name>
    <dbReference type="NCBI Taxonomy" id="905079"/>
    <lineage>
        <taxon>Eukaryota</taxon>
        <taxon>Cryptophyceae</taxon>
        <taxon>Pyrenomonadales</taxon>
        <taxon>Geminigeraceae</taxon>
        <taxon>Guillardia</taxon>
    </lineage>
</organism>
<sequence length="389" mass="40285">MFLPFFSADLHLPSLDFVDTCDGNNCFSVIDSYSSSNTNGFTVYDTTSPTYTGSDAVHETTSLNQTYGWGCESGDAYGSGTSFDSGVGTNQSDADIYPYNAVADKTSMLSSSYTDSAGNVYTGNNGFTVTDSYTCGSGDCGGFSISDVYGNTASSSAVQQLHEVTNNNTSMLSSSYTDSAGNVYTGNNGFTVTDSYTCGSGDCGGFSVGDVYGNTASSSAVQQLHEVTNNNTSMLSCSEFTHCESTDAAGNVYDGSNGFTVTDSYSCGSGDCGGFSVSDVYGNTASSSAVQQLHEVNAPQTQLAAPIAVSGVEVPKPQAKPVRPSPGHLLFCGHALAFGAVSATMQLINGEKKDWRATFESESSKAANAITPVGGYVLQTHVFGKEVSA</sequence>
<gene>
    <name evidence="1" type="ORF">GUITHDRAFT_165022</name>
</gene>
<dbReference type="EMBL" id="JH993041">
    <property type="protein sequence ID" value="EKX39283.1"/>
    <property type="molecule type" value="Genomic_DNA"/>
</dbReference>
<evidence type="ECO:0000313" key="1">
    <source>
        <dbReference type="EMBL" id="EKX39283.1"/>
    </source>
</evidence>
<dbReference type="KEGG" id="gtt:GUITHDRAFT_165022"/>
<evidence type="ECO:0000313" key="2">
    <source>
        <dbReference type="EnsemblProtists" id="EKX39283"/>
    </source>
</evidence>
<reference evidence="2" key="3">
    <citation type="submission" date="2015-06" db="UniProtKB">
        <authorList>
            <consortium name="EnsemblProtists"/>
        </authorList>
    </citation>
    <scope>IDENTIFICATION</scope>
</reference>
<protein>
    <submittedName>
        <fullName evidence="1 2">Uncharacterized protein</fullName>
    </submittedName>
</protein>
<dbReference type="Proteomes" id="UP000011087">
    <property type="component" value="Unassembled WGS sequence"/>
</dbReference>
<dbReference type="PaxDb" id="55529-EKX39283"/>
<accession>L1IST8</accession>